<feature type="region of interest" description="Disordered" evidence="2">
    <location>
        <begin position="397"/>
        <end position="420"/>
    </location>
</feature>
<feature type="region of interest" description="Disordered" evidence="2">
    <location>
        <begin position="91"/>
        <end position="114"/>
    </location>
</feature>
<feature type="region of interest" description="Disordered" evidence="2">
    <location>
        <begin position="15"/>
        <end position="35"/>
    </location>
</feature>
<keyword evidence="1" id="KW-0460">Magnesium</keyword>
<keyword evidence="1" id="KW-0479">Metal-binding</keyword>
<evidence type="ECO:0000313" key="4">
    <source>
        <dbReference type="EMBL" id="KZT67545.1"/>
    </source>
</evidence>
<keyword evidence="5" id="KW-1185">Reference proteome</keyword>
<dbReference type="Gene3D" id="3.60.40.10">
    <property type="entry name" value="PPM-type phosphatase domain"/>
    <property type="match status" value="2"/>
</dbReference>
<evidence type="ECO:0000259" key="3">
    <source>
        <dbReference type="PROSITE" id="PS51746"/>
    </source>
</evidence>
<keyword evidence="1" id="KW-0464">Manganese</keyword>
<comment type="cofactor">
    <cofactor evidence="1">
        <name>Mn(2+)</name>
        <dbReference type="ChEBI" id="CHEBI:29035"/>
    </cofactor>
</comment>
<dbReference type="SMART" id="SM00332">
    <property type="entry name" value="PP2Cc"/>
    <property type="match status" value="1"/>
</dbReference>
<organism evidence="4 5">
    <name type="scientific">Daedalea quercina L-15889</name>
    <dbReference type="NCBI Taxonomy" id="1314783"/>
    <lineage>
        <taxon>Eukaryota</taxon>
        <taxon>Fungi</taxon>
        <taxon>Dikarya</taxon>
        <taxon>Basidiomycota</taxon>
        <taxon>Agaricomycotina</taxon>
        <taxon>Agaricomycetes</taxon>
        <taxon>Polyporales</taxon>
        <taxon>Fomitopsis</taxon>
    </lineage>
</organism>
<protein>
    <recommendedName>
        <fullName evidence="1">Protein phosphatase</fullName>
        <ecNumber evidence="1">3.1.3.16</ecNumber>
    </recommendedName>
</protein>
<feature type="region of interest" description="Disordered" evidence="2">
    <location>
        <begin position="327"/>
        <end position="358"/>
    </location>
</feature>
<dbReference type="InterPro" id="IPR001932">
    <property type="entry name" value="PPM-type_phosphatase-like_dom"/>
</dbReference>
<proteinExistence type="inferred from homology"/>
<evidence type="ECO:0000313" key="5">
    <source>
        <dbReference type="Proteomes" id="UP000076727"/>
    </source>
</evidence>
<dbReference type="STRING" id="1314783.A0A165NYU7"/>
<dbReference type="InterPro" id="IPR039123">
    <property type="entry name" value="PPTC7"/>
</dbReference>
<dbReference type="GO" id="GO:0046872">
    <property type="term" value="F:metal ion binding"/>
    <property type="evidence" value="ECO:0007669"/>
    <property type="project" value="UniProtKB-UniRule"/>
</dbReference>
<feature type="compositionally biased region" description="Low complexity" evidence="2">
    <location>
        <begin position="21"/>
        <end position="35"/>
    </location>
</feature>
<comment type="similarity">
    <text evidence="1">Belongs to the PP2C family.</text>
</comment>
<keyword evidence="1" id="KW-0904">Protein phosphatase</keyword>
<comment type="catalytic activity">
    <reaction evidence="1">
        <text>O-phospho-L-threonyl-[protein] + H2O = L-threonyl-[protein] + phosphate</text>
        <dbReference type="Rhea" id="RHEA:47004"/>
        <dbReference type="Rhea" id="RHEA-COMP:11060"/>
        <dbReference type="Rhea" id="RHEA-COMP:11605"/>
        <dbReference type="ChEBI" id="CHEBI:15377"/>
        <dbReference type="ChEBI" id="CHEBI:30013"/>
        <dbReference type="ChEBI" id="CHEBI:43474"/>
        <dbReference type="ChEBI" id="CHEBI:61977"/>
        <dbReference type="EC" id="3.1.3.16"/>
    </reaction>
</comment>
<comment type="cofactor">
    <cofactor evidence="1">
        <name>Mg(2+)</name>
        <dbReference type="ChEBI" id="CHEBI:18420"/>
    </cofactor>
</comment>
<feature type="domain" description="PPM-type phosphatase" evidence="3">
    <location>
        <begin position="191"/>
        <end position="598"/>
    </location>
</feature>
<dbReference type="PANTHER" id="PTHR12320">
    <property type="entry name" value="PROTEIN PHOSPHATASE 2C"/>
    <property type="match status" value="1"/>
</dbReference>
<dbReference type="PANTHER" id="PTHR12320:SF84">
    <property type="entry name" value="PROTEIN PHOSPHATASE"/>
    <property type="match status" value="1"/>
</dbReference>
<dbReference type="SUPFAM" id="SSF81606">
    <property type="entry name" value="PP2C-like"/>
    <property type="match status" value="1"/>
</dbReference>
<dbReference type="Proteomes" id="UP000076727">
    <property type="component" value="Unassembled WGS sequence"/>
</dbReference>
<feature type="compositionally biased region" description="Basic and acidic residues" evidence="2">
    <location>
        <begin position="327"/>
        <end position="336"/>
    </location>
</feature>
<name>A0A165NYU7_9APHY</name>
<dbReference type="AlphaFoldDB" id="A0A165NYU7"/>
<evidence type="ECO:0000256" key="2">
    <source>
        <dbReference type="SAM" id="MobiDB-lite"/>
    </source>
</evidence>
<dbReference type="PROSITE" id="PS51746">
    <property type="entry name" value="PPM_2"/>
    <property type="match status" value="1"/>
</dbReference>
<evidence type="ECO:0000256" key="1">
    <source>
        <dbReference type="RuleBase" id="RU366020"/>
    </source>
</evidence>
<keyword evidence="1" id="KW-0378">Hydrolase</keyword>
<dbReference type="InterPro" id="IPR036457">
    <property type="entry name" value="PPM-type-like_dom_sf"/>
</dbReference>
<comment type="catalytic activity">
    <reaction evidence="1">
        <text>O-phospho-L-seryl-[protein] + H2O = L-seryl-[protein] + phosphate</text>
        <dbReference type="Rhea" id="RHEA:20629"/>
        <dbReference type="Rhea" id="RHEA-COMP:9863"/>
        <dbReference type="Rhea" id="RHEA-COMP:11604"/>
        <dbReference type="ChEBI" id="CHEBI:15377"/>
        <dbReference type="ChEBI" id="CHEBI:29999"/>
        <dbReference type="ChEBI" id="CHEBI:43474"/>
        <dbReference type="ChEBI" id="CHEBI:83421"/>
        <dbReference type="EC" id="3.1.3.16"/>
    </reaction>
</comment>
<dbReference type="EMBL" id="KV429075">
    <property type="protein sequence ID" value="KZT67545.1"/>
    <property type="molecule type" value="Genomic_DNA"/>
</dbReference>
<reference evidence="4 5" key="1">
    <citation type="journal article" date="2016" name="Mol. Biol. Evol.">
        <title>Comparative Genomics of Early-Diverging Mushroom-Forming Fungi Provides Insights into the Origins of Lignocellulose Decay Capabilities.</title>
        <authorList>
            <person name="Nagy L.G."/>
            <person name="Riley R."/>
            <person name="Tritt A."/>
            <person name="Adam C."/>
            <person name="Daum C."/>
            <person name="Floudas D."/>
            <person name="Sun H."/>
            <person name="Yadav J.S."/>
            <person name="Pangilinan J."/>
            <person name="Larsson K.H."/>
            <person name="Matsuura K."/>
            <person name="Barry K."/>
            <person name="Labutti K."/>
            <person name="Kuo R."/>
            <person name="Ohm R.A."/>
            <person name="Bhattacharya S.S."/>
            <person name="Shirouzu T."/>
            <person name="Yoshinaga Y."/>
            <person name="Martin F.M."/>
            <person name="Grigoriev I.V."/>
            <person name="Hibbett D.S."/>
        </authorList>
    </citation>
    <scope>NUCLEOTIDE SEQUENCE [LARGE SCALE GENOMIC DNA]</scope>
    <source>
        <strain evidence="4 5">L-15889</strain>
    </source>
</reference>
<gene>
    <name evidence="4" type="ORF">DAEQUDRAFT_388416</name>
</gene>
<accession>A0A165NYU7</accession>
<feature type="region of interest" description="Disordered" evidence="2">
    <location>
        <begin position="43"/>
        <end position="62"/>
    </location>
</feature>
<dbReference type="OrthoDB" id="60843at2759"/>
<dbReference type="GO" id="GO:0004722">
    <property type="term" value="F:protein serine/threonine phosphatase activity"/>
    <property type="evidence" value="ECO:0007669"/>
    <property type="project" value="UniProtKB-EC"/>
</dbReference>
<dbReference type="EC" id="3.1.3.16" evidence="1"/>
<sequence length="604" mass="64933">MKPIHPRIYAALPRPAVSPIAASSSTSRVRSNSAGSRSLYTGSLAFFDTPPQPPPTSRPANPNLVVSSRLAVEVKAELDGHAETPYSTEIGHAQSQTHGTGPPPYSLALTSGPSEFSHSSAHIKPLFPYSSFPPAFAYAPAHSADIRSEPAAKRQRTRYHLDVGAYGIPKRSHGTCIAGRDGHGRLTFDDAFQSPDRAGSLGRAVQVGEDAYFVRDNAMGVADGVGGWSKNRRTANVAEPSPSALFARRLMHYCSEEVEAATVTESRPSDTPDAEMAALRLDSDSADLMAELEDSLEDLEDGLDVLMLLEKAYQKTMQDHVGEALHIPTEKARDTAAETSPNSLPKADDAHASSSALLPSPVLPAPALSTPPSSKRPLIEGSSTALVAVLEHPRTHAKRSQPLQLFGPTPRRSGQHPAVSERGATLTIAHLGDCMGMLIRGEEIVWRTEEMWWNFNTPVQLGPASNTKPRDAQMFRVPVQADDILILASDGLSDNLWDEDVLDEVIRFRRPFLADGSWAAVPPAAPRGVTGVFGRSTLAAMLSEALCSRARRAAERRADKNAACDPELEVPFARRARELGRSFQGGKPDDISVLVAVVSPAEVM</sequence>